<dbReference type="KEGG" id="mft:XA26_11670"/>
<evidence type="ECO:0000256" key="1">
    <source>
        <dbReference type="SAM" id="MobiDB-lite"/>
    </source>
</evidence>
<evidence type="ECO:0000313" key="2">
    <source>
        <dbReference type="EMBL" id="ALI25020.1"/>
    </source>
</evidence>
<gene>
    <name evidence="2" type="ORF">XA26_11670</name>
</gene>
<protein>
    <submittedName>
        <fullName evidence="2">Uncharacterized protein</fullName>
    </submittedName>
</protein>
<keyword evidence="3" id="KW-1185">Reference proteome</keyword>
<proteinExistence type="predicted"/>
<reference evidence="2 3" key="1">
    <citation type="journal article" date="2015" name="MBio">
        <title>Enzymatic Degradation of Phenazines Can Generate Energy and Protect Sensitive Organisms from Toxicity.</title>
        <authorList>
            <person name="Costa K.C."/>
            <person name="Bergkessel M."/>
            <person name="Saunders S."/>
            <person name="Korlach J."/>
            <person name="Newman D.K."/>
        </authorList>
    </citation>
    <scope>NUCLEOTIDE SEQUENCE [LARGE SCALE GENOMIC DNA]</scope>
    <source>
        <strain evidence="2 3">CT6</strain>
    </source>
</reference>
<dbReference type="STRING" id="1766.XA26_11670"/>
<name>A0A0N9Y6M4_MYCFO</name>
<accession>A0A0N9Y6M4</accession>
<evidence type="ECO:0000313" key="3">
    <source>
        <dbReference type="Proteomes" id="UP000057134"/>
    </source>
</evidence>
<dbReference type="Proteomes" id="UP000057134">
    <property type="component" value="Chromosome"/>
</dbReference>
<dbReference type="AlphaFoldDB" id="A0A0N9Y6M4"/>
<feature type="region of interest" description="Disordered" evidence="1">
    <location>
        <begin position="30"/>
        <end position="51"/>
    </location>
</feature>
<organism evidence="2 3">
    <name type="scientific">Mycolicibacterium fortuitum</name>
    <name type="common">Mycobacterium fortuitum</name>
    <dbReference type="NCBI Taxonomy" id="1766"/>
    <lineage>
        <taxon>Bacteria</taxon>
        <taxon>Bacillati</taxon>
        <taxon>Actinomycetota</taxon>
        <taxon>Actinomycetes</taxon>
        <taxon>Mycobacteriales</taxon>
        <taxon>Mycobacteriaceae</taxon>
        <taxon>Mycolicibacterium</taxon>
    </lineage>
</organism>
<dbReference type="EMBL" id="CP011269">
    <property type="protein sequence ID" value="ALI25020.1"/>
    <property type="molecule type" value="Genomic_DNA"/>
</dbReference>
<sequence length="51" mass="5896">MRLQPRFQGLPTRNHPRLRAKHVADVHAIDARPPAPTQPESFRAPVDNYLR</sequence>